<organism evidence="2 3">
    <name type="scientific">Diaporthe eres</name>
    <name type="common">Phomopsis oblonga</name>
    <dbReference type="NCBI Taxonomy" id="83184"/>
    <lineage>
        <taxon>Eukaryota</taxon>
        <taxon>Fungi</taxon>
        <taxon>Dikarya</taxon>
        <taxon>Ascomycota</taxon>
        <taxon>Pezizomycotina</taxon>
        <taxon>Sordariomycetes</taxon>
        <taxon>Sordariomycetidae</taxon>
        <taxon>Diaporthales</taxon>
        <taxon>Diaporthaceae</taxon>
        <taxon>Diaporthe</taxon>
        <taxon>Diaporthe eres species complex</taxon>
    </lineage>
</organism>
<accession>A0ABR1NTD2</accession>
<evidence type="ECO:0000256" key="1">
    <source>
        <dbReference type="SAM" id="MobiDB-lite"/>
    </source>
</evidence>
<keyword evidence="3" id="KW-1185">Reference proteome</keyword>
<comment type="caution">
    <text evidence="2">The sequence shown here is derived from an EMBL/GenBank/DDBJ whole genome shotgun (WGS) entry which is preliminary data.</text>
</comment>
<feature type="region of interest" description="Disordered" evidence="1">
    <location>
        <begin position="1"/>
        <end position="27"/>
    </location>
</feature>
<evidence type="ECO:0000313" key="2">
    <source>
        <dbReference type="EMBL" id="KAK7714578.1"/>
    </source>
</evidence>
<dbReference type="EMBL" id="JAKNSF020000115">
    <property type="protein sequence ID" value="KAK7714578.1"/>
    <property type="molecule type" value="Genomic_DNA"/>
</dbReference>
<dbReference type="Proteomes" id="UP001430848">
    <property type="component" value="Unassembled WGS sequence"/>
</dbReference>
<feature type="compositionally biased region" description="Basic and acidic residues" evidence="1">
    <location>
        <begin position="1"/>
        <end position="20"/>
    </location>
</feature>
<evidence type="ECO:0000313" key="3">
    <source>
        <dbReference type="Proteomes" id="UP001430848"/>
    </source>
</evidence>
<name>A0ABR1NTD2_DIAER</name>
<gene>
    <name evidence="2" type="ORF">SLS63_011700</name>
</gene>
<proteinExistence type="predicted"/>
<protein>
    <submittedName>
        <fullName evidence="2">Uncharacterized protein</fullName>
    </submittedName>
</protein>
<sequence>MPTEDLHKDLADSEVKELGNDRPTTNHNFKNWDKALEAFANGWRMPRPRYQIIISPNSLVSTPQELQDIAGMTAPPKIIDTTYTTLDGKRDDAHVQADGKPEEVQVGEVSWLELVEIRNKTDCDHWLFVWIDGKVSGATLVKSFKTRDKDDLW</sequence>
<reference evidence="2 3" key="1">
    <citation type="submission" date="2024-02" db="EMBL/GenBank/DDBJ databases">
        <title>De novo assembly and annotation of 12 fungi associated with fruit tree decline syndrome in Ontario, Canada.</title>
        <authorList>
            <person name="Sulman M."/>
            <person name="Ellouze W."/>
            <person name="Ilyukhin E."/>
        </authorList>
    </citation>
    <scope>NUCLEOTIDE SEQUENCE [LARGE SCALE GENOMIC DNA]</scope>
    <source>
        <strain evidence="2 3">M169</strain>
    </source>
</reference>